<keyword evidence="1" id="KW-0732">Signal</keyword>
<name>A0A165I4S5_9APHY</name>
<proteinExistence type="predicted"/>
<sequence>MHNYLILLTASALMFLSYGPGALSLWSSSLHQCTRTHTTPSRRGLEPDWEFTRYITWHHPLLAA</sequence>
<protein>
    <submittedName>
        <fullName evidence="2">Uncharacterized protein</fullName>
    </submittedName>
</protein>
<organism evidence="2 3">
    <name type="scientific">Laetiporus sulphureus 93-53</name>
    <dbReference type="NCBI Taxonomy" id="1314785"/>
    <lineage>
        <taxon>Eukaryota</taxon>
        <taxon>Fungi</taxon>
        <taxon>Dikarya</taxon>
        <taxon>Basidiomycota</taxon>
        <taxon>Agaricomycotina</taxon>
        <taxon>Agaricomycetes</taxon>
        <taxon>Polyporales</taxon>
        <taxon>Laetiporus</taxon>
    </lineage>
</organism>
<dbReference type="AlphaFoldDB" id="A0A165I4S5"/>
<feature type="signal peptide" evidence="1">
    <location>
        <begin position="1"/>
        <end position="24"/>
    </location>
</feature>
<dbReference type="Proteomes" id="UP000076871">
    <property type="component" value="Unassembled WGS sequence"/>
</dbReference>
<evidence type="ECO:0000313" key="3">
    <source>
        <dbReference type="Proteomes" id="UP000076871"/>
    </source>
</evidence>
<gene>
    <name evidence="2" type="ORF">LAESUDRAFT_718870</name>
</gene>
<dbReference type="RefSeq" id="XP_040770103.1">
    <property type="nucleotide sequence ID" value="XM_040907518.1"/>
</dbReference>
<evidence type="ECO:0000313" key="2">
    <source>
        <dbReference type="EMBL" id="KZT12593.1"/>
    </source>
</evidence>
<keyword evidence="3" id="KW-1185">Reference proteome</keyword>
<evidence type="ECO:0000256" key="1">
    <source>
        <dbReference type="SAM" id="SignalP"/>
    </source>
</evidence>
<dbReference type="EMBL" id="KV427605">
    <property type="protein sequence ID" value="KZT12593.1"/>
    <property type="molecule type" value="Genomic_DNA"/>
</dbReference>
<reference evidence="2 3" key="1">
    <citation type="journal article" date="2016" name="Mol. Biol. Evol.">
        <title>Comparative Genomics of Early-Diverging Mushroom-Forming Fungi Provides Insights into the Origins of Lignocellulose Decay Capabilities.</title>
        <authorList>
            <person name="Nagy L.G."/>
            <person name="Riley R."/>
            <person name="Tritt A."/>
            <person name="Adam C."/>
            <person name="Daum C."/>
            <person name="Floudas D."/>
            <person name="Sun H."/>
            <person name="Yadav J.S."/>
            <person name="Pangilinan J."/>
            <person name="Larsson K.H."/>
            <person name="Matsuura K."/>
            <person name="Barry K."/>
            <person name="Labutti K."/>
            <person name="Kuo R."/>
            <person name="Ohm R.A."/>
            <person name="Bhattacharya S.S."/>
            <person name="Shirouzu T."/>
            <person name="Yoshinaga Y."/>
            <person name="Martin F.M."/>
            <person name="Grigoriev I.V."/>
            <person name="Hibbett D.S."/>
        </authorList>
    </citation>
    <scope>NUCLEOTIDE SEQUENCE [LARGE SCALE GENOMIC DNA]</scope>
    <source>
        <strain evidence="2 3">93-53</strain>
    </source>
</reference>
<feature type="non-terminal residue" evidence="2">
    <location>
        <position position="1"/>
    </location>
</feature>
<feature type="chain" id="PRO_5007859085" evidence="1">
    <location>
        <begin position="25"/>
        <end position="64"/>
    </location>
</feature>
<dbReference type="InParanoid" id="A0A165I4S5"/>
<dbReference type="GeneID" id="63824547"/>
<accession>A0A165I4S5</accession>